<name>A0A1G4JQG8_9SACH</name>
<dbReference type="Gene3D" id="2.160.20.70">
    <property type="match status" value="1"/>
</dbReference>
<proteinExistence type="predicted"/>
<dbReference type="AlphaFoldDB" id="A0A1G4JQG8"/>
<evidence type="ECO:0000313" key="2">
    <source>
        <dbReference type="EMBL" id="SCU93052.1"/>
    </source>
</evidence>
<dbReference type="OrthoDB" id="4035763at2759"/>
<accession>A0A1G4JQG8</accession>
<dbReference type="EMBL" id="LT598451">
    <property type="protein sequence ID" value="SCU93052.1"/>
    <property type="molecule type" value="Genomic_DNA"/>
</dbReference>
<protein>
    <submittedName>
        <fullName evidence="2">LANO_0E02894g1_1</fullName>
    </submittedName>
</protein>
<keyword evidence="3" id="KW-1185">Reference proteome</keyword>
<dbReference type="PROSITE" id="PS51329">
    <property type="entry name" value="C_CAP_COFACTOR_C"/>
    <property type="match status" value="1"/>
</dbReference>
<dbReference type="InterPro" id="IPR016098">
    <property type="entry name" value="CAP/MinC_C"/>
</dbReference>
<dbReference type="Proteomes" id="UP000189911">
    <property type="component" value="Chromosome E"/>
</dbReference>
<organism evidence="2 3">
    <name type="scientific">Lachancea nothofagi CBS 11611</name>
    <dbReference type="NCBI Taxonomy" id="1266666"/>
    <lineage>
        <taxon>Eukaryota</taxon>
        <taxon>Fungi</taxon>
        <taxon>Dikarya</taxon>
        <taxon>Ascomycota</taxon>
        <taxon>Saccharomycotina</taxon>
        <taxon>Saccharomycetes</taxon>
        <taxon>Saccharomycetales</taxon>
        <taxon>Saccharomycetaceae</taxon>
        <taxon>Lachancea</taxon>
    </lineage>
</organism>
<gene>
    <name evidence="2" type="ORF">LANO_0E02894G</name>
</gene>
<sequence>MTPISFDGLNLSKTSKTFNAACDEIEHASCKNINPGKVKKEIDALFSSLRLVADQLPAYDVEKYNARLEKLLKKVTDEGQATKKRKFQFKGKPKVDTPATNATPGDVELVDPKSKLTRQNIRYDQKIGNYQNLEDSSLSYENENEGLSENIIQSSSLHVRSLLRSVINFNGTPFNHGSIHIENAQDSVILLKLQAHSNIQVRLFGLHNCKVYIVRAGTEPQTIILENCSECQFHSDMKNTTTIQDFSNIGKLIEESEPSFSYVSFST</sequence>
<evidence type="ECO:0000313" key="3">
    <source>
        <dbReference type="Proteomes" id="UP000189911"/>
    </source>
</evidence>
<dbReference type="InterPro" id="IPR017901">
    <property type="entry name" value="C-CAP_CF_C-like"/>
</dbReference>
<evidence type="ECO:0000259" key="1">
    <source>
        <dbReference type="PROSITE" id="PS51329"/>
    </source>
</evidence>
<reference evidence="3" key="1">
    <citation type="submission" date="2016-03" db="EMBL/GenBank/DDBJ databases">
        <authorList>
            <person name="Devillers Hugo."/>
        </authorList>
    </citation>
    <scope>NUCLEOTIDE SEQUENCE [LARGE SCALE GENOMIC DNA]</scope>
</reference>
<feature type="domain" description="C-CAP/cofactor C-like" evidence="1">
    <location>
        <begin position="112"/>
        <end position="262"/>
    </location>
</feature>